<keyword evidence="2" id="KW-0902">Two-component regulatory system</keyword>
<dbReference type="SUPFAM" id="SSF48452">
    <property type="entry name" value="TPR-like"/>
    <property type="match status" value="1"/>
</dbReference>
<dbReference type="PANTHER" id="PTHR35807:SF1">
    <property type="entry name" value="TRANSCRIPTIONAL REGULATOR REDD"/>
    <property type="match status" value="1"/>
</dbReference>
<dbReference type="InterPro" id="IPR011990">
    <property type="entry name" value="TPR-like_helical_dom_sf"/>
</dbReference>
<reference evidence="8 9" key="1">
    <citation type="submission" date="2019-07" db="EMBL/GenBank/DDBJ databases">
        <title>New species of Amycolatopsis and Streptomyces.</title>
        <authorList>
            <person name="Duangmal K."/>
            <person name="Teo W.F.A."/>
            <person name="Lipun K."/>
        </authorList>
    </citation>
    <scope>NUCLEOTIDE SEQUENCE [LARGE SCALE GENOMIC DNA]</scope>
    <source>
        <strain evidence="8 9">NBRC 106415</strain>
    </source>
</reference>
<keyword evidence="3" id="KW-0805">Transcription regulation</keyword>
<keyword evidence="4 6" id="KW-0238">DNA-binding</keyword>
<evidence type="ECO:0000256" key="4">
    <source>
        <dbReference type="ARBA" id="ARBA00023125"/>
    </source>
</evidence>
<comment type="caution">
    <text evidence="8">The sequence shown here is derived from an EMBL/GenBank/DDBJ whole genome shotgun (WGS) entry which is preliminary data.</text>
</comment>
<feature type="non-terminal residue" evidence="8">
    <location>
        <position position="257"/>
    </location>
</feature>
<evidence type="ECO:0000256" key="5">
    <source>
        <dbReference type="ARBA" id="ARBA00023163"/>
    </source>
</evidence>
<dbReference type="InterPro" id="IPR036388">
    <property type="entry name" value="WH-like_DNA-bd_sf"/>
</dbReference>
<dbReference type="SMART" id="SM01043">
    <property type="entry name" value="BTAD"/>
    <property type="match status" value="1"/>
</dbReference>
<dbReference type="Gene3D" id="1.10.10.10">
    <property type="entry name" value="Winged helix-like DNA-binding domain superfamily/Winged helix DNA-binding domain"/>
    <property type="match status" value="1"/>
</dbReference>
<keyword evidence="9" id="KW-1185">Reference proteome</keyword>
<evidence type="ECO:0000313" key="8">
    <source>
        <dbReference type="EMBL" id="MPY65035.1"/>
    </source>
</evidence>
<evidence type="ECO:0000259" key="7">
    <source>
        <dbReference type="PROSITE" id="PS51755"/>
    </source>
</evidence>
<feature type="domain" description="OmpR/PhoB-type" evidence="7">
    <location>
        <begin position="2"/>
        <end position="103"/>
    </location>
</feature>
<gene>
    <name evidence="8" type="ORF">FNH08_50250</name>
</gene>
<dbReference type="InterPro" id="IPR016032">
    <property type="entry name" value="Sig_transdc_resp-reg_C-effctor"/>
</dbReference>
<dbReference type="Gene3D" id="1.25.40.10">
    <property type="entry name" value="Tetratricopeptide repeat domain"/>
    <property type="match status" value="1"/>
</dbReference>
<name>A0A5N8Y204_9ACTN</name>
<dbReference type="SUPFAM" id="SSF46894">
    <property type="entry name" value="C-terminal effector domain of the bipartite response regulators"/>
    <property type="match status" value="1"/>
</dbReference>
<evidence type="ECO:0000313" key="9">
    <source>
        <dbReference type="Proteomes" id="UP000400924"/>
    </source>
</evidence>
<dbReference type="GO" id="GO:0000160">
    <property type="term" value="P:phosphorelay signal transduction system"/>
    <property type="evidence" value="ECO:0007669"/>
    <property type="project" value="UniProtKB-KW"/>
</dbReference>
<dbReference type="Proteomes" id="UP000400924">
    <property type="component" value="Unassembled WGS sequence"/>
</dbReference>
<keyword evidence="5" id="KW-0804">Transcription</keyword>
<dbReference type="SMART" id="SM00862">
    <property type="entry name" value="Trans_reg_C"/>
    <property type="match status" value="1"/>
</dbReference>
<proteinExistence type="inferred from homology"/>
<dbReference type="InterPro" id="IPR001867">
    <property type="entry name" value="OmpR/PhoB-type_DNA-bd"/>
</dbReference>
<dbReference type="CDD" id="cd15831">
    <property type="entry name" value="BTAD"/>
    <property type="match status" value="1"/>
</dbReference>
<dbReference type="PANTHER" id="PTHR35807">
    <property type="entry name" value="TRANSCRIPTIONAL REGULATOR REDD-RELATED"/>
    <property type="match status" value="1"/>
</dbReference>
<dbReference type="AlphaFoldDB" id="A0A5N8Y204"/>
<dbReference type="Pfam" id="PF03704">
    <property type="entry name" value="BTAD"/>
    <property type="match status" value="1"/>
</dbReference>
<feature type="DNA-binding region" description="OmpR/PhoB-type" evidence="6">
    <location>
        <begin position="2"/>
        <end position="103"/>
    </location>
</feature>
<dbReference type="InterPro" id="IPR051677">
    <property type="entry name" value="AfsR-DnrI-RedD_regulator"/>
</dbReference>
<evidence type="ECO:0000256" key="1">
    <source>
        <dbReference type="ARBA" id="ARBA00005820"/>
    </source>
</evidence>
<organism evidence="8 9">
    <name type="scientific">Streptomyces spongiae</name>
    <dbReference type="NCBI Taxonomy" id="565072"/>
    <lineage>
        <taxon>Bacteria</taxon>
        <taxon>Bacillati</taxon>
        <taxon>Actinomycetota</taxon>
        <taxon>Actinomycetes</taxon>
        <taxon>Kitasatosporales</taxon>
        <taxon>Streptomycetaceae</taxon>
        <taxon>Streptomyces</taxon>
    </lineage>
</organism>
<sequence>MDGVGTLGGHVEVVFGALGAIQVWWDGTPVDVGHARQRFVLAALAVDAGRVVPADVLTDRVWGERAPRRGRETLYGYVSRLRQALAGTGAGPVREQGGYRLAVAPEAVDVFRFRETVRRARAGDGGERALVLWEEALALWRGEAFTGADTPWFNAQRDLLDAERLAALLDLAETRLALGQHTRVVAECAARAETLPLDERVAGQLMLALYRCGRQAGALDHYDRLRRRLAEELGTDPGPALRQLHRQILTSDPTLDT</sequence>
<dbReference type="InterPro" id="IPR005158">
    <property type="entry name" value="BTAD"/>
</dbReference>
<evidence type="ECO:0000256" key="3">
    <source>
        <dbReference type="ARBA" id="ARBA00023015"/>
    </source>
</evidence>
<comment type="similarity">
    <text evidence="1">Belongs to the AfsR/DnrI/RedD regulatory family.</text>
</comment>
<dbReference type="EMBL" id="VJZC01001082">
    <property type="protein sequence ID" value="MPY65035.1"/>
    <property type="molecule type" value="Genomic_DNA"/>
</dbReference>
<protein>
    <submittedName>
        <fullName evidence="8">AfsR/SARP family transcriptional regulator</fullName>
    </submittedName>
</protein>
<dbReference type="GO" id="GO:0003677">
    <property type="term" value="F:DNA binding"/>
    <property type="evidence" value="ECO:0007669"/>
    <property type="project" value="UniProtKB-UniRule"/>
</dbReference>
<evidence type="ECO:0000256" key="2">
    <source>
        <dbReference type="ARBA" id="ARBA00023012"/>
    </source>
</evidence>
<dbReference type="PROSITE" id="PS51755">
    <property type="entry name" value="OMPR_PHOB"/>
    <property type="match status" value="1"/>
</dbReference>
<dbReference type="Pfam" id="PF00486">
    <property type="entry name" value="Trans_reg_C"/>
    <property type="match status" value="1"/>
</dbReference>
<evidence type="ECO:0000256" key="6">
    <source>
        <dbReference type="PROSITE-ProRule" id="PRU01091"/>
    </source>
</evidence>
<accession>A0A5N8Y204</accession>
<dbReference type="GO" id="GO:0006355">
    <property type="term" value="P:regulation of DNA-templated transcription"/>
    <property type="evidence" value="ECO:0007669"/>
    <property type="project" value="InterPro"/>
</dbReference>